<comment type="caution">
    <text evidence="3">The sequence shown here is derived from an EMBL/GenBank/DDBJ whole genome shotgun (WGS) entry which is preliminary data.</text>
</comment>
<dbReference type="Pfam" id="PF14287">
    <property type="entry name" value="DUF4368"/>
    <property type="match status" value="1"/>
</dbReference>
<dbReference type="Proteomes" id="UP001549200">
    <property type="component" value="Unassembled WGS sequence"/>
</dbReference>
<dbReference type="Gene3D" id="3.90.1750.20">
    <property type="entry name" value="Putative Large Serine Recombinase, Chain B, Domain 2"/>
    <property type="match status" value="1"/>
</dbReference>
<evidence type="ECO:0000313" key="3">
    <source>
        <dbReference type="EMBL" id="MET3574002.1"/>
    </source>
</evidence>
<feature type="non-terminal residue" evidence="3">
    <location>
        <position position="1"/>
    </location>
</feature>
<evidence type="ECO:0000259" key="2">
    <source>
        <dbReference type="PROSITE" id="PS51737"/>
    </source>
</evidence>
<dbReference type="InterPro" id="IPR011109">
    <property type="entry name" value="DNA_bind_recombinase_dom"/>
</dbReference>
<reference evidence="3 4" key="1">
    <citation type="submission" date="2024-06" db="EMBL/GenBank/DDBJ databases">
        <title>Genomic Encyclopedia of Type Strains, Phase IV (KMG-IV): sequencing the most valuable type-strain genomes for metagenomic binning, comparative biology and taxonomic classification.</title>
        <authorList>
            <person name="Goeker M."/>
        </authorList>
    </citation>
    <scope>NUCLEOTIDE SEQUENCE [LARGE SCALE GENOMIC DNA]</scope>
    <source>
        <strain evidence="3 4">DSM 19261</strain>
    </source>
</reference>
<gene>
    <name evidence="3" type="ORF">ABID13_005670</name>
</gene>
<dbReference type="EMBL" id="JBEPLZ010000048">
    <property type="protein sequence ID" value="MET3574002.1"/>
    <property type="molecule type" value="Genomic_DNA"/>
</dbReference>
<dbReference type="Pfam" id="PF07508">
    <property type="entry name" value="Recombinase"/>
    <property type="match status" value="1"/>
</dbReference>
<keyword evidence="1" id="KW-0175">Coiled coil</keyword>
<protein>
    <submittedName>
        <fullName evidence="3">DNA invertase Pin-like site-specific DNA recombinase</fullName>
    </submittedName>
</protein>
<keyword evidence="4" id="KW-1185">Reference proteome</keyword>
<evidence type="ECO:0000313" key="4">
    <source>
        <dbReference type="Proteomes" id="UP001549200"/>
    </source>
</evidence>
<dbReference type="InterPro" id="IPR025378">
    <property type="entry name" value="DUF4368"/>
</dbReference>
<dbReference type="PANTHER" id="PTHR30461">
    <property type="entry name" value="DNA-INVERTASE FROM LAMBDOID PROPHAGE"/>
    <property type="match status" value="1"/>
</dbReference>
<evidence type="ECO:0000256" key="1">
    <source>
        <dbReference type="SAM" id="Coils"/>
    </source>
</evidence>
<dbReference type="InterPro" id="IPR006119">
    <property type="entry name" value="Resolv_N"/>
</dbReference>
<dbReference type="PROSITE" id="PS51737">
    <property type="entry name" value="RECOMBINASE_DNA_BIND"/>
    <property type="match status" value="1"/>
</dbReference>
<dbReference type="InterPro" id="IPR038109">
    <property type="entry name" value="DNA_bind_recomb_sf"/>
</dbReference>
<dbReference type="InterPro" id="IPR025827">
    <property type="entry name" value="Zn_ribbon_recom_dom"/>
</dbReference>
<dbReference type="SUPFAM" id="SSF53041">
    <property type="entry name" value="Resolvase-like"/>
    <property type="match status" value="1"/>
</dbReference>
<accession>A0ABV2G6S7</accession>
<name>A0ABV2G6S7_9FIRM</name>
<feature type="domain" description="Recombinase" evidence="2">
    <location>
        <begin position="135"/>
        <end position="283"/>
    </location>
</feature>
<sequence length="508" mass="58774">SVFSTIPCLSVARKTLIFQCFQKYRYLTSAFDRPDFQRMIDDIEDGKINCVVTKDLSRLGRNYILTGQYTEIYFPSKGVRYIAVNDNVDTINGENELAPFLNILNEMHARQTSKKVKAAMRTRFANGAHYGAYAPLGYVKDPDKKGHLLVDPETRWIIEKIFDLAVHGRGAASITRILVEEKVPTPGWLNFQRYGTFANIYAGAPEEKAYAWTIAQVKSILKEETYIGHSVHNKQTNISFKNKKKVRKPKEEWYRVENTHEAIISEDVFRQVQEQICNRRRRQKNGTTQIFSGLVKCADCGWSLAYGVNSQNKNPYAHFHCSKYGQGLHQCSMHYIRYDVLYAYVLSRLQYWSVLAQQDGDKLLKRLLNASDKERNTARKRQTAELKKAEKRKAEVDTLFAKMYEDWSAGRITEYNFNMLSEKYQGEQRELDAKIERLHEAMEAAAQTAVDAEKWIGLMKQYVNPTELTAELLNTLIEKILIHEAVKSEDGSREQEVEIFYRFIGKIE</sequence>
<organism evidence="3 4">
    <name type="scientific">Enterocloster citroniae</name>
    <dbReference type="NCBI Taxonomy" id="358743"/>
    <lineage>
        <taxon>Bacteria</taxon>
        <taxon>Bacillati</taxon>
        <taxon>Bacillota</taxon>
        <taxon>Clostridia</taxon>
        <taxon>Lachnospirales</taxon>
        <taxon>Lachnospiraceae</taxon>
        <taxon>Enterocloster</taxon>
    </lineage>
</organism>
<feature type="coiled-coil region" evidence="1">
    <location>
        <begin position="379"/>
        <end position="448"/>
    </location>
</feature>
<dbReference type="SMART" id="SM00857">
    <property type="entry name" value="Resolvase"/>
    <property type="match status" value="1"/>
</dbReference>
<dbReference type="Pfam" id="PF00239">
    <property type="entry name" value="Resolvase"/>
    <property type="match status" value="1"/>
</dbReference>
<dbReference type="Pfam" id="PF13408">
    <property type="entry name" value="Zn_ribbon_recom"/>
    <property type="match status" value="1"/>
</dbReference>
<dbReference type="PANTHER" id="PTHR30461:SF23">
    <property type="entry name" value="DNA RECOMBINASE-RELATED"/>
    <property type="match status" value="1"/>
</dbReference>
<dbReference type="InterPro" id="IPR036162">
    <property type="entry name" value="Resolvase-like_N_sf"/>
</dbReference>
<dbReference type="Gene3D" id="3.40.50.1390">
    <property type="entry name" value="Resolvase, N-terminal catalytic domain"/>
    <property type="match status" value="1"/>
</dbReference>
<proteinExistence type="predicted"/>
<dbReference type="InterPro" id="IPR050639">
    <property type="entry name" value="SSR_resolvase"/>
</dbReference>